<keyword evidence="1" id="KW-0732">Signal</keyword>
<evidence type="ECO:0000313" key="3">
    <source>
        <dbReference type="EMBL" id="MDA0138560.1"/>
    </source>
</evidence>
<evidence type="ECO:0000256" key="2">
    <source>
        <dbReference type="ARBA" id="ARBA00022801"/>
    </source>
</evidence>
<proteinExistence type="predicted"/>
<dbReference type="Proteomes" id="UP001147700">
    <property type="component" value="Unassembled WGS sequence"/>
</dbReference>
<dbReference type="PANTHER" id="PTHR43037:SF5">
    <property type="entry name" value="FERULOYL ESTERASE"/>
    <property type="match status" value="1"/>
</dbReference>
<comment type="caution">
    <text evidence="3">The sequence shown here is derived from an EMBL/GenBank/DDBJ whole genome shotgun (WGS) entry which is preliminary data.</text>
</comment>
<reference evidence="3" key="1">
    <citation type="submission" date="2022-10" db="EMBL/GenBank/DDBJ databases">
        <title>The WGS of Solirubrobacter sp. CPCC 204708.</title>
        <authorList>
            <person name="Jiang Z."/>
        </authorList>
    </citation>
    <scope>NUCLEOTIDE SEQUENCE</scope>
    <source>
        <strain evidence="3">CPCC 204708</strain>
    </source>
</reference>
<evidence type="ECO:0000256" key="1">
    <source>
        <dbReference type="ARBA" id="ARBA00022729"/>
    </source>
</evidence>
<keyword evidence="4" id="KW-1185">Reference proteome</keyword>
<gene>
    <name evidence="3" type="ORF">OJ962_13740</name>
</gene>
<dbReference type="SUPFAM" id="SSF53474">
    <property type="entry name" value="alpha/beta-Hydrolases"/>
    <property type="match status" value="1"/>
</dbReference>
<dbReference type="InterPro" id="IPR050955">
    <property type="entry name" value="Plant_Biomass_Hydrol_Est"/>
</dbReference>
<dbReference type="PANTHER" id="PTHR43037">
    <property type="entry name" value="UNNAMED PRODUCT-RELATED"/>
    <property type="match status" value="1"/>
</dbReference>
<name>A0ABT4RJ90_9ACTN</name>
<keyword evidence="2" id="KW-0378">Hydrolase</keyword>
<organism evidence="3 4">
    <name type="scientific">Solirubrobacter deserti</name>
    <dbReference type="NCBI Taxonomy" id="2282478"/>
    <lineage>
        <taxon>Bacteria</taxon>
        <taxon>Bacillati</taxon>
        <taxon>Actinomycetota</taxon>
        <taxon>Thermoleophilia</taxon>
        <taxon>Solirubrobacterales</taxon>
        <taxon>Solirubrobacteraceae</taxon>
        <taxon>Solirubrobacter</taxon>
    </lineage>
</organism>
<dbReference type="InterPro" id="IPR029058">
    <property type="entry name" value="AB_hydrolase_fold"/>
</dbReference>
<evidence type="ECO:0008006" key="5">
    <source>
        <dbReference type="Google" id="ProtNLM"/>
    </source>
</evidence>
<sequence>MSAALARLHARPDAALGPAPLPPGTLVHVPADAPSPTALAVMLHGAGGSAASALQLVREAAEAHQVAVLAPQSAGRTWDMIERDFGPDVATIDSALAHVFASFAVDPARIALAGFSDGASYALSLGLRNGDLATHLIAFSPGFATGGSAVGWPKVLITHGTEDRVLPIDRCGRRVAWRLHGADYDVRYEEFDGGHVVPPALADAAFAWLAR</sequence>
<protein>
    <recommendedName>
        <fullName evidence="5">Phospholipase</fullName>
    </recommendedName>
</protein>
<dbReference type="Gene3D" id="3.40.50.1820">
    <property type="entry name" value="alpha/beta hydrolase"/>
    <property type="match status" value="1"/>
</dbReference>
<accession>A0ABT4RJ90</accession>
<evidence type="ECO:0000313" key="4">
    <source>
        <dbReference type="Proteomes" id="UP001147700"/>
    </source>
</evidence>
<dbReference type="RefSeq" id="WP_202955242.1">
    <property type="nucleotide sequence ID" value="NZ_JAPCID010000017.1"/>
</dbReference>
<dbReference type="EMBL" id="JAPCID010000017">
    <property type="protein sequence ID" value="MDA0138560.1"/>
    <property type="molecule type" value="Genomic_DNA"/>
</dbReference>